<accession>A0ABR2MKP5</accession>
<gene>
    <name evidence="2" type="ORF">KSP40_PGU020759</name>
</gene>
<sequence length="163" mass="17897">MMNALLRCSPKASHAREAPRKKQKCSSKELNHIPIESFFSNNVKRAVKDSYKKTSKQMSPESFLVQCDGCADFVSINLHSSVLLWLAISRITTFHSSMDGSDFSCAIYKYSSKCKTAFLLGHVLFVSNAVGAPGNLYKSPGGNSYMYAAIYDYNSAAAGTVLK</sequence>
<keyword evidence="3" id="KW-1185">Reference proteome</keyword>
<protein>
    <submittedName>
        <fullName evidence="2">Uncharacterized protein</fullName>
    </submittedName>
</protein>
<reference evidence="2 3" key="1">
    <citation type="journal article" date="2022" name="Nat. Plants">
        <title>Genomes of leafy and leafless Platanthera orchids illuminate the evolution of mycoheterotrophy.</title>
        <authorList>
            <person name="Li M.H."/>
            <person name="Liu K.W."/>
            <person name="Li Z."/>
            <person name="Lu H.C."/>
            <person name="Ye Q.L."/>
            <person name="Zhang D."/>
            <person name="Wang J.Y."/>
            <person name="Li Y.F."/>
            <person name="Zhong Z.M."/>
            <person name="Liu X."/>
            <person name="Yu X."/>
            <person name="Liu D.K."/>
            <person name="Tu X.D."/>
            <person name="Liu B."/>
            <person name="Hao Y."/>
            <person name="Liao X.Y."/>
            <person name="Jiang Y.T."/>
            <person name="Sun W.H."/>
            <person name="Chen J."/>
            <person name="Chen Y.Q."/>
            <person name="Ai Y."/>
            <person name="Zhai J.W."/>
            <person name="Wu S.S."/>
            <person name="Zhou Z."/>
            <person name="Hsiao Y.Y."/>
            <person name="Wu W.L."/>
            <person name="Chen Y.Y."/>
            <person name="Lin Y.F."/>
            <person name="Hsu J.L."/>
            <person name="Li C.Y."/>
            <person name="Wang Z.W."/>
            <person name="Zhao X."/>
            <person name="Zhong W.Y."/>
            <person name="Ma X.K."/>
            <person name="Ma L."/>
            <person name="Huang J."/>
            <person name="Chen G.Z."/>
            <person name="Huang M.Z."/>
            <person name="Huang L."/>
            <person name="Peng D.H."/>
            <person name="Luo Y.B."/>
            <person name="Zou S.Q."/>
            <person name="Chen S.P."/>
            <person name="Lan S."/>
            <person name="Tsai W.C."/>
            <person name="Van de Peer Y."/>
            <person name="Liu Z.J."/>
        </authorList>
    </citation>
    <scope>NUCLEOTIDE SEQUENCE [LARGE SCALE GENOMIC DNA]</scope>
    <source>
        <strain evidence="2">Lor288</strain>
    </source>
</reference>
<feature type="region of interest" description="Disordered" evidence="1">
    <location>
        <begin position="1"/>
        <end position="23"/>
    </location>
</feature>
<dbReference type="Proteomes" id="UP001412067">
    <property type="component" value="Unassembled WGS sequence"/>
</dbReference>
<dbReference type="EMBL" id="JBBWWR010000007">
    <property type="protein sequence ID" value="KAK8963533.1"/>
    <property type="molecule type" value="Genomic_DNA"/>
</dbReference>
<proteinExistence type="predicted"/>
<feature type="compositionally biased region" description="Basic and acidic residues" evidence="1">
    <location>
        <begin position="14"/>
        <end position="23"/>
    </location>
</feature>
<organism evidence="2 3">
    <name type="scientific">Platanthera guangdongensis</name>
    <dbReference type="NCBI Taxonomy" id="2320717"/>
    <lineage>
        <taxon>Eukaryota</taxon>
        <taxon>Viridiplantae</taxon>
        <taxon>Streptophyta</taxon>
        <taxon>Embryophyta</taxon>
        <taxon>Tracheophyta</taxon>
        <taxon>Spermatophyta</taxon>
        <taxon>Magnoliopsida</taxon>
        <taxon>Liliopsida</taxon>
        <taxon>Asparagales</taxon>
        <taxon>Orchidaceae</taxon>
        <taxon>Orchidoideae</taxon>
        <taxon>Orchideae</taxon>
        <taxon>Orchidinae</taxon>
        <taxon>Platanthera</taxon>
    </lineage>
</organism>
<comment type="caution">
    <text evidence="2">The sequence shown here is derived from an EMBL/GenBank/DDBJ whole genome shotgun (WGS) entry which is preliminary data.</text>
</comment>
<evidence type="ECO:0000256" key="1">
    <source>
        <dbReference type="SAM" id="MobiDB-lite"/>
    </source>
</evidence>
<evidence type="ECO:0000313" key="2">
    <source>
        <dbReference type="EMBL" id="KAK8963533.1"/>
    </source>
</evidence>
<evidence type="ECO:0000313" key="3">
    <source>
        <dbReference type="Proteomes" id="UP001412067"/>
    </source>
</evidence>
<name>A0ABR2MKP5_9ASPA</name>